<comment type="caution">
    <text evidence="2">The sequence shown here is derived from an EMBL/GenBank/DDBJ whole genome shotgun (WGS) entry which is preliminary data.</text>
</comment>
<accession>A0A2H5XDV2</accession>
<dbReference type="Proteomes" id="UP000236173">
    <property type="component" value="Unassembled WGS sequence"/>
</dbReference>
<gene>
    <name evidence="2" type="ORF">HRbin17_01882</name>
</gene>
<organism evidence="2 3">
    <name type="scientific">Candidatus Fervidibacter japonicus</name>
    <dbReference type="NCBI Taxonomy" id="2035412"/>
    <lineage>
        <taxon>Bacteria</taxon>
        <taxon>Candidatus Fervidibacterota</taxon>
        <taxon>Candidatus Fervidibacter</taxon>
    </lineage>
</organism>
<evidence type="ECO:0000256" key="1">
    <source>
        <dbReference type="SAM" id="SignalP"/>
    </source>
</evidence>
<dbReference type="EMBL" id="BEHT01000025">
    <property type="protein sequence ID" value="GBC99360.1"/>
    <property type="molecule type" value="Genomic_DNA"/>
</dbReference>
<evidence type="ECO:0008006" key="4">
    <source>
        <dbReference type="Google" id="ProtNLM"/>
    </source>
</evidence>
<proteinExistence type="predicted"/>
<feature type="signal peptide" evidence="1">
    <location>
        <begin position="1"/>
        <end position="23"/>
    </location>
</feature>
<feature type="chain" id="PRO_5014176023" description="DUF5666 domain-containing protein" evidence="1">
    <location>
        <begin position="24"/>
        <end position="220"/>
    </location>
</feature>
<keyword evidence="1" id="KW-0732">Signal</keyword>
<reference evidence="3" key="1">
    <citation type="submission" date="2017-09" db="EMBL/GenBank/DDBJ databases">
        <title>Metaegenomics of thermophilic ammonia-oxidizing enrichment culture.</title>
        <authorList>
            <person name="Kato S."/>
            <person name="Suzuki K."/>
        </authorList>
    </citation>
    <scope>NUCLEOTIDE SEQUENCE [LARGE SCALE GENOMIC DNA]</scope>
</reference>
<protein>
    <recommendedName>
        <fullName evidence="4">DUF5666 domain-containing protein</fullName>
    </recommendedName>
</protein>
<evidence type="ECO:0000313" key="3">
    <source>
        <dbReference type="Proteomes" id="UP000236173"/>
    </source>
</evidence>
<evidence type="ECO:0000313" key="2">
    <source>
        <dbReference type="EMBL" id="GBC99360.1"/>
    </source>
</evidence>
<dbReference type="AlphaFoldDB" id="A0A2H5XDV2"/>
<name>A0A2H5XDV2_9BACT</name>
<sequence length="220" mass="23901">MVRSWLLGGVMSLVALGIGVAQQAQQPTAPPKPTTFRPLSHTLATVVKVDTAANTITLKGTYRGTEREWVLKVAADSRIMKDGKDAKLADFKEGDQVLVSWKRGMKEINALADPVTFFAFLRYPTLRGKVKSFDAATLTLVVEADGKEHKVTLPGRGTCCFLAGKGHRGKEAALKGGEAVVVVLAAPDRARAVFDAVSWKVYGEQEWQAYQKRTRRGASS</sequence>